<dbReference type="PANTHER" id="PTHR15549:SF33">
    <property type="entry name" value="MEMBRANE PROTEIN WSC4, PUTATIVE (AFU_ORTHOLOGUE AFUA_5G09020)-RELATED"/>
    <property type="match status" value="1"/>
</dbReference>
<dbReference type="GO" id="GO:0071944">
    <property type="term" value="C:cell periphery"/>
    <property type="evidence" value="ECO:0007669"/>
    <property type="project" value="UniProtKB-ARBA"/>
</dbReference>
<evidence type="ECO:0000256" key="5">
    <source>
        <dbReference type="SAM" id="MobiDB-lite"/>
    </source>
</evidence>
<feature type="compositionally biased region" description="Basic and acidic residues" evidence="5">
    <location>
        <begin position="156"/>
        <end position="169"/>
    </location>
</feature>
<feature type="compositionally biased region" description="Polar residues" evidence="5">
    <location>
        <begin position="196"/>
        <end position="205"/>
    </location>
</feature>
<dbReference type="Proteomes" id="UP000696485">
    <property type="component" value="Unassembled WGS sequence"/>
</dbReference>
<evidence type="ECO:0000256" key="6">
    <source>
        <dbReference type="SAM" id="Phobius"/>
    </source>
</evidence>
<organism evidence="7 8">
    <name type="scientific">Podila minutissima</name>
    <dbReference type="NCBI Taxonomy" id="64525"/>
    <lineage>
        <taxon>Eukaryota</taxon>
        <taxon>Fungi</taxon>
        <taxon>Fungi incertae sedis</taxon>
        <taxon>Mucoromycota</taxon>
        <taxon>Mortierellomycotina</taxon>
        <taxon>Mortierellomycetes</taxon>
        <taxon>Mortierellales</taxon>
        <taxon>Mortierellaceae</taxon>
        <taxon>Podila</taxon>
    </lineage>
</organism>
<feature type="compositionally biased region" description="Pro residues" evidence="5">
    <location>
        <begin position="255"/>
        <end position="264"/>
    </location>
</feature>
<accession>A0A9P5VI88</accession>
<evidence type="ECO:0000256" key="4">
    <source>
        <dbReference type="ARBA" id="ARBA00023136"/>
    </source>
</evidence>
<feature type="compositionally biased region" description="Low complexity" evidence="5">
    <location>
        <begin position="1"/>
        <end position="49"/>
    </location>
</feature>
<feature type="compositionally biased region" description="Low complexity" evidence="5">
    <location>
        <begin position="106"/>
        <end position="116"/>
    </location>
</feature>
<comment type="subcellular location">
    <subcellularLocation>
        <location evidence="1">Membrane</location>
        <topology evidence="1">Single-pass membrane protein</topology>
    </subcellularLocation>
</comment>
<protein>
    <submittedName>
        <fullName evidence="7">Uncharacterized protein</fullName>
    </submittedName>
</protein>
<reference evidence="7" key="1">
    <citation type="journal article" date="2020" name="Fungal Divers.">
        <title>Resolving the Mortierellaceae phylogeny through synthesis of multi-gene phylogenetics and phylogenomics.</title>
        <authorList>
            <person name="Vandepol N."/>
            <person name="Liber J."/>
            <person name="Desiro A."/>
            <person name="Na H."/>
            <person name="Kennedy M."/>
            <person name="Barry K."/>
            <person name="Grigoriev I.V."/>
            <person name="Miller A.N."/>
            <person name="O'Donnell K."/>
            <person name="Stajich J.E."/>
            <person name="Bonito G."/>
        </authorList>
    </citation>
    <scope>NUCLEOTIDE SEQUENCE</scope>
    <source>
        <strain evidence="7">NVP1</strain>
    </source>
</reference>
<dbReference type="AlphaFoldDB" id="A0A9P5VI88"/>
<feature type="compositionally biased region" description="Polar residues" evidence="5">
    <location>
        <begin position="213"/>
        <end position="223"/>
    </location>
</feature>
<gene>
    <name evidence="7" type="ORF">BG006_011217</name>
</gene>
<comment type="caution">
    <text evidence="7">The sequence shown here is derived from an EMBL/GenBank/DDBJ whole genome shotgun (WGS) entry which is preliminary data.</text>
</comment>
<keyword evidence="8" id="KW-1185">Reference proteome</keyword>
<feature type="compositionally biased region" description="Low complexity" evidence="5">
    <location>
        <begin position="271"/>
        <end position="306"/>
    </location>
</feature>
<feature type="compositionally biased region" description="Gly residues" evidence="5">
    <location>
        <begin position="173"/>
        <end position="187"/>
    </location>
</feature>
<proteinExistence type="predicted"/>
<evidence type="ECO:0000256" key="3">
    <source>
        <dbReference type="ARBA" id="ARBA00022989"/>
    </source>
</evidence>
<feature type="region of interest" description="Disordered" evidence="5">
    <location>
        <begin position="96"/>
        <end position="125"/>
    </location>
</feature>
<sequence length="306" mass="32165">MDITTTVRPRPTTMAARPPTTSARPRATTTPNRASTSTSSSSVSPSSTAIPDEASSSKGGLSTPAIAGIAAAGALILLFVISVIFCKKRRSRIYANQKHTHDPSRDPINPLDILPPLKKDPNTPDLEEVPISLAALQSARSTGGRGPPGNGPNQPHYEDHSYDPEESGRGPRSPGGPGGHGGPGGYGPDYDREGSVVQSELSYRQTTRRNDSPGLNQPPQNYSPAMGPQGRGPPNGNYSSMPGSGPTSPSGYPNQHPPQSPPFARPGHSSPPQQNQYQYQPPAPGPGYRSPPMRPASPNNRAPPNF</sequence>
<evidence type="ECO:0000256" key="2">
    <source>
        <dbReference type="ARBA" id="ARBA00022692"/>
    </source>
</evidence>
<dbReference type="PANTHER" id="PTHR15549">
    <property type="entry name" value="PAIRED IMMUNOGLOBULIN-LIKE TYPE 2 RECEPTOR"/>
    <property type="match status" value="1"/>
</dbReference>
<evidence type="ECO:0000313" key="8">
    <source>
        <dbReference type="Proteomes" id="UP000696485"/>
    </source>
</evidence>
<keyword evidence="4 6" id="KW-0472">Membrane</keyword>
<evidence type="ECO:0000313" key="7">
    <source>
        <dbReference type="EMBL" id="KAF9325292.1"/>
    </source>
</evidence>
<evidence type="ECO:0000256" key="1">
    <source>
        <dbReference type="ARBA" id="ARBA00004167"/>
    </source>
</evidence>
<feature type="region of interest" description="Disordered" evidence="5">
    <location>
        <begin position="138"/>
        <end position="306"/>
    </location>
</feature>
<name>A0A9P5VI88_9FUNG</name>
<dbReference type="InterPro" id="IPR051694">
    <property type="entry name" value="Immunoregulatory_rcpt-like"/>
</dbReference>
<feature type="region of interest" description="Disordered" evidence="5">
    <location>
        <begin position="1"/>
        <end position="60"/>
    </location>
</feature>
<feature type="compositionally biased region" description="Low complexity" evidence="5">
    <location>
        <begin position="239"/>
        <end position="251"/>
    </location>
</feature>
<dbReference type="EMBL" id="JAAAUY010000947">
    <property type="protein sequence ID" value="KAF9325292.1"/>
    <property type="molecule type" value="Genomic_DNA"/>
</dbReference>
<keyword evidence="3 6" id="KW-1133">Transmembrane helix</keyword>
<feature type="transmembrane region" description="Helical" evidence="6">
    <location>
        <begin position="65"/>
        <end position="86"/>
    </location>
</feature>
<keyword evidence="2 6" id="KW-0812">Transmembrane</keyword>
<dbReference type="GO" id="GO:0016020">
    <property type="term" value="C:membrane"/>
    <property type="evidence" value="ECO:0007669"/>
    <property type="project" value="UniProtKB-SubCell"/>
</dbReference>